<feature type="signal peptide" evidence="5">
    <location>
        <begin position="1"/>
        <end position="17"/>
    </location>
</feature>
<dbReference type="Gene3D" id="2.40.10.10">
    <property type="entry name" value="Trypsin-like serine proteases"/>
    <property type="match status" value="1"/>
</dbReference>
<feature type="domain" description="Peptidase S1" evidence="6">
    <location>
        <begin position="45"/>
        <end position="264"/>
    </location>
</feature>
<evidence type="ECO:0000256" key="1">
    <source>
        <dbReference type="ARBA" id="ARBA00022670"/>
    </source>
</evidence>
<keyword evidence="3" id="KW-0720">Serine protease</keyword>
<evidence type="ECO:0000256" key="2">
    <source>
        <dbReference type="ARBA" id="ARBA00022801"/>
    </source>
</evidence>
<dbReference type="PROSITE" id="PS50240">
    <property type="entry name" value="TRYPSIN_DOM"/>
    <property type="match status" value="1"/>
</dbReference>
<dbReference type="InParanoid" id="A0A482XMM5"/>
<dbReference type="AlphaFoldDB" id="A0A482XMM5"/>
<evidence type="ECO:0000256" key="5">
    <source>
        <dbReference type="SAM" id="SignalP"/>
    </source>
</evidence>
<keyword evidence="1" id="KW-0645">Protease</keyword>
<keyword evidence="8" id="KW-1185">Reference proteome</keyword>
<dbReference type="STRING" id="195883.A0A482XMM5"/>
<dbReference type="InterPro" id="IPR043504">
    <property type="entry name" value="Peptidase_S1_PA_chymotrypsin"/>
</dbReference>
<reference evidence="7 8" key="1">
    <citation type="journal article" date="2017" name="Gigascience">
        <title>Genome sequence of the small brown planthopper, Laodelphax striatellus.</title>
        <authorList>
            <person name="Zhu J."/>
            <person name="Jiang F."/>
            <person name="Wang X."/>
            <person name="Yang P."/>
            <person name="Bao Y."/>
            <person name="Zhao W."/>
            <person name="Wang W."/>
            <person name="Lu H."/>
            <person name="Wang Q."/>
            <person name="Cui N."/>
            <person name="Li J."/>
            <person name="Chen X."/>
            <person name="Luo L."/>
            <person name="Yu J."/>
            <person name="Kang L."/>
            <person name="Cui F."/>
        </authorList>
    </citation>
    <scope>NUCLEOTIDE SEQUENCE [LARGE SCALE GENOMIC DNA]</scope>
    <source>
        <strain evidence="7">Lst14</strain>
    </source>
</reference>
<dbReference type="EMBL" id="QKKF02005868">
    <property type="protein sequence ID" value="RZF46629.1"/>
    <property type="molecule type" value="Genomic_DNA"/>
</dbReference>
<dbReference type="PANTHER" id="PTHR24276">
    <property type="entry name" value="POLYSERASE-RELATED"/>
    <property type="match status" value="1"/>
</dbReference>
<dbReference type="GO" id="GO:0004252">
    <property type="term" value="F:serine-type endopeptidase activity"/>
    <property type="evidence" value="ECO:0007669"/>
    <property type="project" value="InterPro"/>
</dbReference>
<dbReference type="InterPro" id="IPR009003">
    <property type="entry name" value="Peptidase_S1_PA"/>
</dbReference>
<evidence type="ECO:0000256" key="4">
    <source>
        <dbReference type="ARBA" id="ARBA00023157"/>
    </source>
</evidence>
<dbReference type="Proteomes" id="UP000291343">
    <property type="component" value="Unassembled WGS sequence"/>
</dbReference>
<keyword evidence="4" id="KW-1015">Disulfide bond</keyword>
<keyword evidence="5" id="KW-0732">Signal</keyword>
<comment type="caution">
    <text evidence="7">The sequence shown here is derived from an EMBL/GenBank/DDBJ whole genome shotgun (WGS) entry which is preliminary data.</text>
</comment>
<organism evidence="7 8">
    <name type="scientific">Laodelphax striatellus</name>
    <name type="common">Small brown planthopper</name>
    <name type="synonym">Delphax striatella</name>
    <dbReference type="NCBI Taxonomy" id="195883"/>
    <lineage>
        <taxon>Eukaryota</taxon>
        <taxon>Metazoa</taxon>
        <taxon>Ecdysozoa</taxon>
        <taxon>Arthropoda</taxon>
        <taxon>Hexapoda</taxon>
        <taxon>Insecta</taxon>
        <taxon>Pterygota</taxon>
        <taxon>Neoptera</taxon>
        <taxon>Paraneoptera</taxon>
        <taxon>Hemiptera</taxon>
        <taxon>Auchenorrhyncha</taxon>
        <taxon>Fulgoroidea</taxon>
        <taxon>Delphacidae</taxon>
        <taxon>Criomorphinae</taxon>
        <taxon>Laodelphax</taxon>
    </lineage>
</organism>
<accession>A0A482XMM5</accession>
<evidence type="ECO:0000256" key="3">
    <source>
        <dbReference type="ARBA" id="ARBA00022825"/>
    </source>
</evidence>
<keyword evidence="2" id="KW-0378">Hydrolase</keyword>
<protein>
    <recommendedName>
        <fullName evidence="6">Peptidase S1 domain-containing protein</fullName>
    </recommendedName>
</protein>
<dbReference type="Pfam" id="PF00089">
    <property type="entry name" value="Trypsin"/>
    <property type="match status" value="1"/>
</dbReference>
<proteinExistence type="predicted"/>
<dbReference type="FunCoup" id="A0A482XMM5">
    <property type="interactions" value="8"/>
</dbReference>
<evidence type="ECO:0000313" key="7">
    <source>
        <dbReference type="EMBL" id="RZF46629.1"/>
    </source>
</evidence>
<dbReference type="SUPFAM" id="SSF50494">
    <property type="entry name" value="Trypsin-like serine proteases"/>
    <property type="match status" value="1"/>
</dbReference>
<feature type="chain" id="PRO_5019833448" description="Peptidase S1 domain-containing protein" evidence="5">
    <location>
        <begin position="18"/>
        <end position="264"/>
    </location>
</feature>
<dbReference type="InterPro" id="IPR050430">
    <property type="entry name" value="Peptidase_S1"/>
</dbReference>
<name>A0A482XMM5_LAOST</name>
<dbReference type="SMR" id="A0A482XMM5"/>
<dbReference type="GO" id="GO:0006508">
    <property type="term" value="P:proteolysis"/>
    <property type="evidence" value="ECO:0007669"/>
    <property type="project" value="UniProtKB-KW"/>
</dbReference>
<gene>
    <name evidence="7" type="ORF">LSTR_LSTR002961</name>
</gene>
<dbReference type="SMART" id="SM00020">
    <property type="entry name" value="Tryp_SPc"/>
    <property type="match status" value="1"/>
</dbReference>
<evidence type="ECO:0000259" key="6">
    <source>
        <dbReference type="PROSITE" id="PS50240"/>
    </source>
</evidence>
<evidence type="ECO:0000313" key="8">
    <source>
        <dbReference type="Proteomes" id="UP000291343"/>
    </source>
</evidence>
<dbReference type="OrthoDB" id="6614107at2759"/>
<dbReference type="InterPro" id="IPR001254">
    <property type="entry name" value="Trypsin_dom"/>
</dbReference>
<dbReference type="PANTHER" id="PTHR24276:SF94">
    <property type="entry name" value="AT20289P-RELATED"/>
    <property type="match status" value="1"/>
</dbReference>
<sequence length="264" mass="28936">MVIRLGLSLCFIISVFALPPVLNRSEEGDEGYLESVENEQDKARIFNGDRFDIKEHSYTLALLTKSNNLIGGAVLIKKGWAITAAWNVNKLKASDLVIKSYTGNCFKNGHKSTVAEIITHDNYNGWESNVALLKIGTNKMSRENPITISTSIPEEGSNVTIIGWGSVDGQKQSDGIVRKGEAEVLTYGSCSAYYGPQENFSNSSFCTKNTESFGPCFMDYGNPVVYKGYLVGLFSGSLSCADSSYPAVHVDLTQYKDWVDKTTS</sequence>